<reference evidence="1" key="1">
    <citation type="submission" date="2022-07" db="EMBL/GenBank/DDBJ databases">
        <title>Phylogenomic reconstructions and comparative analyses of Kickxellomycotina fungi.</title>
        <authorList>
            <person name="Reynolds N.K."/>
            <person name="Stajich J.E."/>
            <person name="Barry K."/>
            <person name="Grigoriev I.V."/>
            <person name="Crous P."/>
            <person name="Smith M.E."/>
        </authorList>
    </citation>
    <scope>NUCLEOTIDE SEQUENCE</scope>
    <source>
        <strain evidence="1">Benny 63K</strain>
    </source>
</reference>
<evidence type="ECO:0000313" key="2">
    <source>
        <dbReference type="Proteomes" id="UP001150581"/>
    </source>
</evidence>
<dbReference type="Proteomes" id="UP001150581">
    <property type="component" value="Unassembled WGS sequence"/>
</dbReference>
<gene>
    <name evidence="1" type="ORF">LPJ66_002920</name>
</gene>
<protein>
    <submittedName>
        <fullName evidence="1">Uncharacterized protein</fullName>
    </submittedName>
</protein>
<dbReference type="EMBL" id="JANBPG010000262">
    <property type="protein sequence ID" value="KAJ1898173.1"/>
    <property type="molecule type" value="Genomic_DNA"/>
</dbReference>
<keyword evidence="2" id="KW-1185">Reference proteome</keyword>
<evidence type="ECO:0000313" key="1">
    <source>
        <dbReference type="EMBL" id="KAJ1898173.1"/>
    </source>
</evidence>
<proteinExistence type="predicted"/>
<comment type="caution">
    <text evidence="1">The sequence shown here is derived from an EMBL/GenBank/DDBJ whole genome shotgun (WGS) entry which is preliminary data.</text>
</comment>
<accession>A0ACC1IP57</accession>
<organism evidence="1 2">
    <name type="scientific">Kickxella alabastrina</name>
    <dbReference type="NCBI Taxonomy" id="61397"/>
    <lineage>
        <taxon>Eukaryota</taxon>
        <taxon>Fungi</taxon>
        <taxon>Fungi incertae sedis</taxon>
        <taxon>Zoopagomycota</taxon>
        <taxon>Kickxellomycotina</taxon>
        <taxon>Kickxellomycetes</taxon>
        <taxon>Kickxellales</taxon>
        <taxon>Kickxellaceae</taxon>
        <taxon>Kickxella</taxon>
    </lineage>
</organism>
<sequence>MSQREIQIKSPEEVKLYAATVKVYTRTGDKGTSALFTGERRGKDDAVFEALGTTDELSSTIGLAIAHMEGTNASTLIPQLEIIQCLLQDVGSNVATPLNGTRKSEAKINRTRFDPDGYHCTQMEGWIDELSVGLPMHRSFILPSGGPAASTLHIARTVCRRAERTLVPLQEDIDKETMMFVNRLSDYLFTAARWVAMQQGITEKIYVHHKGRVTEFDK</sequence>
<name>A0ACC1IP57_9FUNG</name>